<keyword evidence="2" id="KW-0812">Transmembrane</keyword>
<proteinExistence type="predicted"/>
<dbReference type="EMBL" id="BRXX01000362">
    <property type="protein sequence ID" value="GMI07305.1"/>
    <property type="molecule type" value="Genomic_DNA"/>
</dbReference>
<gene>
    <name evidence="3" type="ORF">TrVE_jg841</name>
</gene>
<keyword evidence="2" id="KW-1133">Transmembrane helix</keyword>
<feature type="compositionally biased region" description="Basic residues" evidence="1">
    <location>
        <begin position="20"/>
        <end position="31"/>
    </location>
</feature>
<dbReference type="Gene3D" id="1.20.58.390">
    <property type="entry name" value="Neurotransmitter-gated ion-channel transmembrane domain"/>
    <property type="match status" value="1"/>
</dbReference>
<evidence type="ECO:0000256" key="2">
    <source>
        <dbReference type="SAM" id="Phobius"/>
    </source>
</evidence>
<reference evidence="4" key="1">
    <citation type="journal article" date="2023" name="Commun. Biol.">
        <title>Genome analysis of Parmales, the sister group of diatoms, reveals the evolutionary specialization of diatoms from phago-mixotrophs to photoautotrophs.</title>
        <authorList>
            <person name="Ban H."/>
            <person name="Sato S."/>
            <person name="Yoshikawa S."/>
            <person name="Yamada K."/>
            <person name="Nakamura Y."/>
            <person name="Ichinomiya M."/>
            <person name="Sato N."/>
            <person name="Blanc-Mathieu R."/>
            <person name="Endo H."/>
            <person name="Kuwata A."/>
            <person name="Ogata H."/>
        </authorList>
    </citation>
    <scope>NUCLEOTIDE SEQUENCE [LARGE SCALE GENOMIC DNA]</scope>
    <source>
        <strain evidence="4">NIES 3699</strain>
    </source>
</reference>
<organism evidence="3 4">
    <name type="scientific">Triparma verrucosa</name>
    <dbReference type="NCBI Taxonomy" id="1606542"/>
    <lineage>
        <taxon>Eukaryota</taxon>
        <taxon>Sar</taxon>
        <taxon>Stramenopiles</taxon>
        <taxon>Ochrophyta</taxon>
        <taxon>Bolidophyceae</taxon>
        <taxon>Parmales</taxon>
        <taxon>Triparmaceae</taxon>
        <taxon>Triparma</taxon>
    </lineage>
</organism>
<evidence type="ECO:0000313" key="3">
    <source>
        <dbReference type="EMBL" id="GMI07305.1"/>
    </source>
</evidence>
<keyword evidence="4" id="KW-1185">Reference proteome</keyword>
<feature type="region of interest" description="Disordered" evidence="1">
    <location>
        <begin position="1"/>
        <end position="45"/>
    </location>
</feature>
<comment type="caution">
    <text evidence="3">The sequence shown here is derived from an EMBL/GenBank/DDBJ whole genome shotgun (WGS) entry which is preliminary data.</text>
</comment>
<name>A0A9W7CKD4_9STRA</name>
<feature type="transmembrane region" description="Helical" evidence="2">
    <location>
        <begin position="378"/>
        <end position="397"/>
    </location>
</feature>
<protein>
    <submittedName>
        <fullName evidence="3">Uncharacterized protein</fullName>
    </submittedName>
</protein>
<feature type="transmembrane region" description="Helical" evidence="2">
    <location>
        <begin position="345"/>
        <end position="363"/>
    </location>
</feature>
<dbReference type="Proteomes" id="UP001165160">
    <property type="component" value="Unassembled WGS sequence"/>
</dbReference>
<evidence type="ECO:0000256" key="1">
    <source>
        <dbReference type="SAM" id="MobiDB-lite"/>
    </source>
</evidence>
<accession>A0A9W7CKD4</accession>
<feature type="transmembrane region" description="Helical" evidence="2">
    <location>
        <begin position="314"/>
        <end position="333"/>
    </location>
</feature>
<keyword evidence="2" id="KW-0472">Membrane</keyword>
<evidence type="ECO:0000313" key="4">
    <source>
        <dbReference type="Proteomes" id="UP001165160"/>
    </source>
</evidence>
<feature type="compositionally biased region" description="Low complexity" evidence="1">
    <location>
        <begin position="1"/>
        <end position="19"/>
    </location>
</feature>
<dbReference type="InterPro" id="IPR038050">
    <property type="entry name" value="Neuro_actylchol_rec"/>
</dbReference>
<feature type="transmembrane region" description="Helical" evidence="2">
    <location>
        <begin position="425"/>
        <end position="444"/>
    </location>
</feature>
<dbReference type="AlphaFoldDB" id="A0A9W7CKD4"/>
<sequence length="506" mass="57200">MFSKKLSPLNSEELEPLSPSHKRHKNSKKPTHQSSSTSFFKEPDKSYTTIQGEDVKKEKEGVIADIPIATVIPTSQNWETIEWFRRPNAGVSPTMFTVVLCFKKWDVESTGGKEILTWNGVIELYWDDFRLNGYPVDRGVPEDIWRPKTIGNTGFDLGVAEKGLQVPKFAKTSQQDSTHNNGKKEGVSDGSLKMHVPVKLGGGGFNMSELLKRFWSFPYDSVRIDLICQFHNPHKNGDSPPYLKLNFDRPNLKNRLNDGIYQHVDWTATRHANDYALKQFSYAIGTNPTPLWGNPAASLPGLLLSLQIARTPNFYVSKGMTPLYLVSFFGLLTYSIEPADLPSRISLVSALFFTVYAIQWVTIERLPRLPFSTVLDGVAQSVVSALILIAVGTCVSFRMGRPKGGCSGECGDDFDTEKAEVYDRIFAVVVMLYVGGYSFLYHVIYKSKQNENEHGWTRPWVAGRAMSNKWFGPIEAYRLVTDEEFEDRTNKKFMGEGERVEKNDEW</sequence>